<dbReference type="InterPro" id="IPR036638">
    <property type="entry name" value="HLH_DNA-bd_sf"/>
</dbReference>
<proteinExistence type="inferred from homology"/>
<keyword evidence="13" id="KW-0804">Transcription</keyword>
<gene>
    <name evidence="19" type="ORF">A4U43_C05F3800</name>
</gene>
<dbReference type="FunFam" id="1.10.20.10:FF:000014">
    <property type="entry name" value="Histone H2B"/>
    <property type="match status" value="1"/>
</dbReference>
<dbReference type="InterPro" id="IPR045239">
    <property type="entry name" value="bHLH95_bHLH"/>
</dbReference>
<dbReference type="GO" id="GO:0030527">
    <property type="term" value="F:structural constituent of chromatin"/>
    <property type="evidence" value="ECO:0007669"/>
    <property type="project" value="InterPro"/>
</dbReference>
<evidence type="ECO:0000256" key="10">
    <source>
        <dbReference type="ARBA" id="ARBA00022990"/>
    </source>
</evidence>
<protein>
    <recommendedName>
        <fullName evidence="16">Histone H2B</fullName>
    </recommendedName>
</protein>
<comment type="subcellular location">
    <subcellularLocation>
        <location evidence="3">Chromosome</location>
    </subcellularLocation>
    <subcellularLocation>
        <location evidence="2 16">Nucleus</location>
    </subcellularLocation>
</comment>
<dbReference type="InterPro" id="IPR007125">
    <property type="entry name" value="H2A/H2B/H3"/>
</dbReference>
<feature type="region of interest" description="Disordered" evidence="17">
    <location>
        <begin position="42"/>
        <end position="62"/>
    </location>
</feature>
<evidence type="ECO:0000256" key="5">
    <source>
        <dbReference type="ARBA" id="ARBA00006846"/>
    </source>
</evidence>
<dbReference type="PROSITE" id="PS50888">
    <property type="entry name" value="BHLH"/>
    <property type="match status" value="1"/>
</dbReference>
<dbReference type="GO" id="GO:0005634">
    <property type="term" value="C:nucleus"/>
    <property type="evidence" value="ECO:0007669"/>
    <property type="project" value="UniProtKB-SubCell"/>
</dbReference>
<dbReference type="EMBL" id="CM007385">
    <property type="protein sequence ID" value="ONK67790.1"/>
    <property type="molecule type" value="Genomic_DNA"/>
</dbReference>
<evidence type="ECO:0000256" key="13">
    <source>
        <dbReference type="ARBA" id="ARBA00023163"/>
    </source>
</evidence>
<evidence type="ECO:0000259" key="18">
    <source>
        <dbReference type="PROSITE" id="PS50888"/>
    </source>
</evidence>
<dbReference type="Pfam" id="PF00125">
    <property type="entry name" value="Histone"/>
    <property type="match status" value="1"/>
</dbReference>
<dbReference type="AlphaFoldDB" id="A0A5P1EUK8"/>
<dbReference type="CDD" id="cd11393">
    <property type="entry name" value="bHLH_AtbHLH_like"/>
    <property type="match status" value="1"/>
</dbReference>
<evidence type="ECO:0000256" key="3">
    <source>
        <dbReference type="ARBA" id="ARBA00004286"/>
    </source>
</evidence>
<evidence type="ECO:0000256" key="8">
    <source>
        <dbReference type="ARBA" id="ARBA00022499"/>
    </source>
</evidence>
<dbReference type="Proteomes" id="UP000243459">
    <property type="component" value="Chromosome 5"/>
</dbReference>
<dbReference type="SUPFAM" id="SSF47113">
    <property type="entry name" value="Histone-fold"/>
    <property type="match status" value="1"/>
</dbReference>
<keyword evidence="20" id="KW-1185">Reference proteome</keyword>
<comment type="subunit">
    <text evidence="6 16">The nucleosome is a histone octamer containing two molecules each of H2A, H2B, H3 and H4 assembled in one H3-H4 heterotetramer and two H2A-H2B heterodimers. The octamer wraps approximately 147 bp of DNA.</text>
</comment>
<accession>A0A5P1EUK8</accession>
<dbReference type="SMART" id="SM00427">
    <property type="entry name" value="H2B"/>
    <property type="match status" value="1"/>
</dbReference>
<dbReference type="Gramene" id="ONK67790">
    <property type="protein sequence ID" value="ONK67790"/>
    <property type="gene ID" value="A4U43_C05F3800"/>
</dbReference>
<keyword evidence="15 16" id="KW-0544">Nucleosome core</keyword>
<feature type="region of interest" description="Disordered" evidence="17">
    <location>
        <begin position="208"/>
        <end position="284"/>
    </location>
</feature>
<comment type="function">
    <text evidence="1">Core component of nucleosome. Nucleosomes wrap and compact DNA into chromatin, limiting DNA accessibility to the cellular machineries which require DNA as a template. Histones thereby play a central role in transcription regulation, DNA repair, DNA replication and chromosomal stability. DNA accessibility is regulated via a complex set of post-translational modifications of histones, also called histone code, and nucleosome remodeling.</text>
</comment>
<evidence type="ECO:0000256" key="7">
    <source>
        <dbReference type="ARBA" id="ARBA00022454"/>
    </source>
</evidence>
<keyword evidence="8" id="KW-1017">Isopeptide bond</keyword>
<evidence type="ECO:0000256" key="14">
    <source>
        <dbReference type="ARBA" id="ARBA00023242"/>
    </source>
</evidence>
<dbReference type="SUPFAM" id="SSF47459">
    <property type="entry name" value="HLH, helix-loop-helix DNA-binding domain"/>
    <property type="match status" value="1"/>
</dbReference>
<dbReference type="GO" id="GO:0000786">
    <property type="term" value="C:nucleosome"/>
    <property type="evidence" value="ECO:0007669"/>
    <property type="project" value="UniProtKB-KW"/>
</dbReference>
<dbReference type="Gene3D" id="1.10.20.10">
    <property type="entry name" value="Histone, subunit A"/>
    <property type="match status" value="1"/>
</dbReference>
<keyword evidence="14 16" id="KW-0539">Nucleus</keyword>
<sequence length="379" mass="42663">MIRFFEPELDRCWSVSAPSDQYRCSRTMDGLLSPLRSPSLLDNMIGNSTESRTRSSSVASEPERLNSFHAKNILNDASQDCKSFHFESSSPGRTFFSVNPAELRASGFACHQDQAIFETKKQRKRSTIDHQRERKRFKFEHDNKQQDLRMAPTMKASTLKKSQKLGDKITALQQLVSPFGKTDTASVLQEACAQIKVLHEQIRICKPLQKKKINHPNGGPRRERGPREKRRSPPAEQPDDAEDGAQGGESHRPQKPKREKVWIPSEGSAGGGDKSSKTMKKKKKAKKSVETYKIYIFKVLKQVHPDIGVSSKAMGIMNSFINDIFEKLAHEASRLARYNKKPTITSREIQTSVRLVLPGELAKHAVSEGTKAVTKFTSS</sequence>
<keyword evidence="9" id="KW-0832">Ubl conjugation</keyword>
<evidence type="ECO:0000256" key="2">
    <source>
        <dbReference type="ARBA" id="ARBA00004123"/>
    </source>
</evidence>
<evidence type="ECO:0000256" key="9">
    <source>
        <dbReference type="ARBA" id="ARBA00022843"/>
    </source>
</evidence>
<dbReference type="GO" id="GO:0003677">
    <property type="term" value="F:DNA binding"/>
    <property type="evidence" value="ECO:0007669"/>
    <property type="project" value="UniProtKB-KW"/>
</dbReference>
<dbReference type="GO" id="GO:0046982">
    <property type="term" value="F:protein heterodimerization activity"/>
    <property type="evidence" value="ECO:0007669"/>
    <property type="project" value="InterPro"/>
</dbReference>
<keyword evidence="11" id="KW-0805">Transcription regulation</keyword>
<evidence type="ECO:0000256" key="15">
    <source>
        <dbReference type="ARBA" id="ARBA00023269"/>
    </source>
</evidence>
<organism evidence="19 20">
    <name type="scientific">Asparagus officinalis</name>
    <name type="common">Garden asparagus</name>
    <dbReference type="NCBI Taxonomy" id="4686"/>
    <lineage>
        <taxon>Eukaryota</taxon>
        <taxon>Viridiplantae</taxon>
        <taxon>Streptophyta</taxon>
        <taxon>Embryophyta</taxon>
        <taxon>Tracheophyta</taxon>
        <taxon>Spermatophyta</taxon>
        <taxon>Magnoliopsida</taxon>
        <taxon>Liliopsida</taxon>
        <taxon>Asparagales</taxon>
        <taxon>Asparagaceae</taxon>
        <taxon>Asparagoideae</taxon>
        <taxon>Asparagus</taxon>
    </lineage>
</organism>
<keyword evidence="12 16" id="KW-0238">DNA-binding</keyword>
<evidence type="ECO:0000256" key="16">
    <source>
        <dbReference type="RuleBase" id="RU000451"/>
    </source>
</evidence>
<evidence type="ECO:0000256" key="6">
    <source>
        <dbReference type="ARBA" id="ARBA00011538"/>
    </source>
</evidence>
<name>A0A5P1EUK8_ASPOF</name>
<dbReference type="PROSITE" id="PS00357">
    <property type="entry name" value="HISTONE_H2B"/>
    <property type="match status" value="1"/>
</dbReference>
<keyword evidence="7 16" id="KW-0158">Chromosome</keyword>
<keyword evidence="10" id="KW-0007">Acetylation</keyword>
<dbReference type="InterPro" id="IPR011598">
    <property type="entry name" value="bHLH_dom"/>
</dbReference>
<dbReference type="InterPro" id="IPR000558">
    <property type="entry name" value="Histone_H2B"/>
</dbReference>
<dbReference type="PANTHER" id="PTHR23428">
    <property type="entry name" value="HISTONE H2B"/>
    <property type="match status" value="1"/>
</dbReference>
<feature type="compositionally biased region" description="Polar residues" evidence="17">
    <location>
        <begin position="45"/>
        <end position="59"/>
    </location>
</feature>
<dbReference type="PRINTS" id="PR00621">
    <property type="entry name" value="HISTONEH2B"/>
</dbReference>
<evidence type="ECO:0000256" key="17">
    <source>
        <dbReference type="SAM" id="MobiDB-lite"/>
    </source>
</evidence>
<comment type="similarity">
    <text evidence="5 16">Belongs to the histone H2B family.</text>
</comment>
<reference evidence="20" key="1">
    <citation type="journal article" date="2017" name="Nat. Commun.">
        <title>The asparagus genome sheds light on the origin and evolution of a young Y chromosome.</title>
        <authorList>
            <person name="Harkess A."/>
            <person name="Zhou J."/>
            <person name="Xu C."/>
            <person name="Bowers J.E."/>
            <person name="Van der Hulst R."/>
            <person name="Ayyampalayam S."/>
            <person name="Mercati F."/>
            <person name="Riccardi P."/>
            <person name="McKain M.R."/>
            <person name="Kakrana A."/>
            <person name="Tang H."/>
            <person name="Ray J."/>
            <person name="Groenendijk J."/>
            <person name="Arikit S."/>
            <person name="Mathioni S.M."/>
            <person name="Nakano M."/>
            <person name="Shan H."/>
            <person name="Telgmann-Rauber A."/>
            <person name="Kanno A."/>
            <person name="Yue Z."/>
            <person name="Chen H."/>
            <person name="Li W."/>
            <person name="Chen Y."/>
            <person name="Xu X."/>
            <person name="Zhang Y."/>
            <person name="Luo S."/>
            <person name="Chen H."/>
            <person name="Gao J."/>
            <person name="Mao Z."/>
            <person name="Pires J.C."/>
            <person name="Luo M."/>
            <person name="Kudrna D."/>
            <person name="Wing R.A."/>
            <person name="Meyers B.C."/>
            <person name="Yi K."/>
            <person name="Kong H."/>
            <person name="Lavrijsen P."/>
            <person name="Sunseri F."/>
            <person name="Falavigna A."/>
            <person name="Ye Y."/>
            <person name="Leebens-Mack J.H."/>
            <person name="Chen G."/>
        </authorList>
    </citation>
    <scope>NUCLEOTIDE SEQUENCE [LARGE SCALE GENOMIC DNA]</scope>
    <source>
        <strain evidence="20">cv. DH0086</strain>
    </source>
</reference>
<evidence type="ECO:0000313" key="20">
    <source>
        <dbReference type="Proteomes" id="UP000243459"/>
    </source>
</evidence>
<dbReference type="InterPro" id="IPR009072">
    <property type="entry name" value="Histone-fold"/>
</dbReference>
<dbReference type="InterPro" id="IPR055333">
    <property type="entry name" value="HISTONE_H2B_site"/>
</dbReference>
<evidence type="ECO:0000256" key="12">
    <source>
        <dbReference type="ARBA" id="ARBA00023125"/>
    </source>
</evidence>
<evidence type="ECO:0000313" key="19">
    <source>
        <dbReference type="EMBL" id="ONK67790.1"/>
    </source>
</evidence>
<dbReference type="CDD" id="cd22910">
    <property type="entry name" value="HFD_H2B"/>
    <property type="match status" value="1"/>
</dbReference>
<evidence type="ECO:0000256" key="4">
    <source>
        <dbReference type="ARBA" id="ARBA00005510"/>
    </source>
</evidence>
<evidence type="ECO:0000256" key="11">
    <source>
        <dbReference type="ARBA" id="ARBA00023015"/>
    </source>
</evidence>
<comment type="similarity">
    <text evidence="4">Belongs to the bHLH protein family.</text>
</comment>
<evidence type="ECO:0000256" key="1">
    <source>
        <dbReference type="ARBA" id="ARBA00002001"/>
    </source>
</evidence>
<feature type="domain" description="BHLH" evidence="18">
    <location>
        <begin position="149"/>
        <end position="198"/>
    </location>
</feature>